<keyword evidence="2" id="KW-1185">Reference proteome</keyword>
<evidence type="ECO:0000313" key="2">
    <source>
        <dbReference type="Proteomes" id="UP000664032"/>
    </source>
</evidence>
<evidence type="ECO:0000313" key="1">
    <source>
        <dbReference type="EMBL" id="KAH9481278.1"/>
    </source>
</evidence>
<dbReference type="Proteomes" id="UP000664032">
    <property type="component" value="Unassembled WGS sequence"/>
</dbReference>
<name>A0ACB8GZV0_PSICU</name>
<reference evidence="1" key="1">
    <citation type="submission" date="2021-10" db="EMBL/GenBank/DDBJ databases">
        <title>Psilocybe cubensis genome.</title>
        <authorList>
            <person name="Mckernan K.J."/>
            <person name="Crawford S."/>
            <person name="Trippe A."/>
            <person name="Kane L.T."/>
            <person name="Mclaughlin S."/>
        </authorList>
    </citation>
    <scope>NUCLEOTIDE SEQUENCE</scope>
    <source>
        <strain evidence="1">MGC-MH-2018</strain>
    </source>
</reference>
<dbReference type="EMBL" id="JAFIQS020000005">
    <property type="protein sequence ID" value="KAH9481278.1"/>
    <property type="molecule type" value="Genomic_DNA"/>
</dbReference>
<sequence>MTRAREVWRHLVEQYVVSNAVRPRLERPISLYSSLELEALLLRWMSAHRALNAKTFQTAREREFKITDAHRVHLGAGGRWLFVASSKAGITYYDLDSDSSESPSGVELIPNQIAHTCPSWVQVTIEDDMQSPFVGFSVAFALSSHEYSTGATENWHHFQIWRVEAVLDGMQRVIGLKATQIASFPHIHRIAPHCSISLRGPHLAFHVMAAREYYVCVVDWRQANSLPSKYPFRVAQRASFPSVSLIYHSVSIMSANPFFI</sequence>
<organism evidence="1 2">
    <name type="scientific">Psilocybe cubensis</name>
    <name type="common">Psychedelic mushroom</name>
    <name type="synonym">Stropharia cubensis</name>
    <dbReference type="NCBI Taxonomy" id="181762"/>
    <lineage>
        <taxon>Eukaryota</taxon>
        <taxon>Fungi</taxon>
        <taxon>Dikarya</taxon>
        <taxon>Basidiomycota</taxon>
        <taxon>Agaricomycotina</taxon>
        <taxon>Agaricomycetes</taxon>
        <taxon>Agaricomycetidae</taxon>
        <taxon>Agaricales</taxon>
        <taxon>Agaricineae</taxon>
        <taxon>Strophariaceae</taxon>
        <taxon>Psilocybe</taxon>
    </lineage>
</organism>
<gene>
    <name evidence="1" type="ORF">JR316_0005800</name>
</gene>
<comment type="caution">
    <text evidence="1">The sequence shown here is derived from an EMBL/GenBank/DDBJ whole genome shotgun (WGS) entry which is preliminary data.</text>
</comment>
<protein>
    <submittedName>
        <fullName evidence="1">Uncharacterized protein</fullName>
    </submittedName>
</protein>
<accession>A0ACB8GZV0</accession>
<proteinExistence type="predicted"/>